<sequence length="74" mass="7825">MKDAYLLDPGGPPRGEPWVYKADGRVTHIILGHGVAYVIDSISFRAESCDGSTLGSSSDRLGGRGGQRTDVSMS</sequence>
<dbReference type="InterPro" id="IPR036404">
    <property type="entry name" value="Jacalin-like_lectin_dom_sf"/>
</dbReference>
<organism evidence="2 3">
    <name type="scientific">Rhododendron griersonianum</name>
    <dbReference type="NCBI Taxonomy" id="479676"/>
    <lineage>
        <taxon>Eukaryota</taxon>
        <taxon>Viridiplantae</taxon>
        <taxon>Streptophyta</taxon>
        <taxon>Embryophyta</taxon>
        <taxon>Tracheophyta</taxon>
        <taxon>Spermatophyta</taxon>
        <taxon>Magnoliopsida</taxon>
        <taxon>eudicotyledons</taxon>
        <taxon>Gunneridae</taxon>
        <taxon>Pentapetalae</taxon>
        <taxon>asterids</taxon>
        <taxon>Ericales</taxon>
        <taxon>Ericaceae</taxon>
        <taxon>Ericoideae</taxon>
        <taxon>Rhodoreae</taxon>
        <taxon>Rhododendron</taxon>
    </lineage>
</organism>
<dbReference type="Proteomes" id="UP000823749">
    <property type="component" value="Chromosome 6"/>
</dbReference>
<evidence type="ECO:0000313" key="2">
    <source>
        <dbReference type="EMBL" id="KAG5543197.1"/>
    </source>
</evidence>
<gene>
    <name evidence="2" type="ORF">RHGRI_016071</name>
</gene>
<dbReference type="EMBL" id="JACTNZ010000006">
    <property type="protein sequence ID" value="KAG5543197.1"/>
    <property type="molecule type" value="Genomic_DNA"/>
</dbReference>
<comment type="caution">
    <text evidence="2">The sequence shown here is derived from an EMBL/GenBank/DDBJ whole genome shotgun (WGS) entry which is preliminary data.</text>
</comment>
<dbReference type="AlphaFoldDB" id="A0AAV6JSL1"/>
<reference evidence="2 3" key="1">
    <citation type="submission" date="2020-08" db="EMBL/GenBank/DDBJ databases">
        <title>Plant Genome Project.</title>
        <authorList>
            <person name="Zhang R.-G."/>
        </authorList>
    </citation>
    <scope>NUCLEOTIDE SEQUENCE [LARGE SCALE GENOMIC DNA]</scope>
    <source>
        <strain evidence="2">WSP0</strain>
        <tissue evidence="2">Leaf</tissue>
    </source>
</reference>
<accession>A0AAV6JSL1</accession>
<feature type="compositionally biased region" description="Low complexity" evidence="1">
    <location>
        <begin position="50"/>
        <end position="60"/>
    </location>
</feature>
<name>A0AAV6JSL1_9ERIC</name>
<dbReference type="Gene3D" id="2.100.10.30">
    <property type="entry name" value="Jacalin-like lectin domain"/>
    <property type="match status" value="1"/>
</dbReference>
<evidence type="ECO:0000313" key="3">
    <source>
        <dbReference type="Proteomes" id="UP000823749"/>
    </source>
</evidence>
<proteinExistence type="predicted"/>
<evidence type="ECO:0000256" key="1">
    <source>
        <dbReference type="SAM" id="MobiDB-lite"/>
    </source>
</evidence>
<protein>
    <submittedName>
        <fullName evidence="2">Uncharacterized protein</fullName>
    </submittedName>
</protein>
<keyword evidence="3" id="KW-1185">Reference proteome</keyword>
<feature type="region of interest" description="Disordered" evidence="1">
    <location>
        <begin position="49"/>
        <end position="74"/>
    </location>
</feature>